<comment type="caution">
    <text evidence="2">The sequence shown here is derived from an EMBL/GenBank/DDBJ whole genome shotgun (WGS) entry which is preliminary data.</text>
</comment>
<reference evidence="2" key="1">
    <citation type="submission" date="2021-07" db="EMBL/GenBank/DDBJ databases">
        <title>Genome Resource of American Ginseng Black Spot Pathogen Alternaria panax.</title>
        <authorList>
            <person name="Qiu C."/>
            <person name="Wang W."/>
            <person name="Liu Z."/>
        </authorList>
    </citation>
    <scope>NUCLEOTIDE SEQUENCE</scope>
    <source>
        <strain evidence="2">BNCC115425</strain>
    </source>
</reference>
<keyword evidence="3" id="KW-1185">Reference proteome</keyword>
<evidence type="ECO:0000256" key="1">
    <source>
        <dbReference type="SAM" id="MobiDB-lite"/>
    </source>
</evidence>
<feature type="region of interest" description="Disordered" evidence="1">
    <location>
        <begin position="61"/>
        <end position="86"/>
    </location>
</feature>
<gene>
    <name evidence="2" type="ORF">G6011_10663</name>
</gene>
<sequence length="372" mass="42400">MAGRIERDMLGPTFGALNSPLKPAQKSITESELQNVTPRVMVYSTRDLSHMKNKNVVQKKLHASLKSQSADDPSDDNLEENEKRVANAERLDIQPVSPNRDADFYMDKNPLYCGAIILAQKAFTEEAEHAAVVCGGDVPSTPEEMRARMLHRVGVEGNAERVRFGLKTALKRDIPLSRTSTLLIQLFRTKDQPPHRIMYQIQEHVELKQQPTKKCETNSKVQATDKAAATSLALPVQRRSTLHLQDMIRAALSEMEIPCLGLTRTCNYLLRDVRNRMLASRWNPPLRRNRNDTQDETLLGMVGDILHENFGEIEEKRGKVGMWLQLAAVEYRRMWQWMDSDAFRKNRPVCFSAGGAELYGDWTPDKTYEHGW</sequence>
<dbReference type="EMBL" id="JAANER010000003">
    <property type="protein sequence ID" value="KAG9191929.1"/>
    <property type="molecule type" value="Genomic_DNA"/>
</dbReference>
<evidence type="ECO:0000313" key="2">
    <source>
        <dbReference type="EMBL" id="KAG9191929.1"/>
    </source>
</evidence>
<evidence type="ECO:0000313" key="3">
    <source>
        <dbReference type="Proteomes" id="UP001199106"/>
    </source>
</evidence>
<dbReference type="Proteomes" id="UP001199106">
    <property type="component" value="Unassembled WGS sequence"/>
</dbReference>
<dbReference type="AlphaFoldDB" id="A0AAD4ICA4"/>
<feature type="region of interest" description="Disordered" evidence="1">
    <location>
        <begin position="1"/>
        <end position="28"/>
    </location>
</feature>
<name>A0AAD4ICA4_9PLEO</name>
<proteinExistence type="predicted"/>
<accession>A0AAD4ICA4</accession>
<protein>
    <submittedName>
        <fullName evidence="2">Uncharacterized protein</fullName>
    </submittedName>
</protein>
<organism evidence="2 3">
    <name type="scientific">Alternaria panax</name>
    <dbReference type="NCBI Taxonomy" id="48097"/>
    <lineage>
        <taxon>Eukaryota</taxon>
        <taxon>Fungi</taxon>
        <taxon>Dikarya</taxon>
        <taxon>Ascomycota</taxon>
        <taxon>Pezizomycotina</taxon>
        <taxon>Dothideomycetes</taxon>
        <taxon>Pleosporomycetidae</taxon>
        <taxon>Pleosporales</taxon>
        <taxon>Pleosporineae</taxon>
        <taxon>Pleosporaceae</taxon>
        <taxon>Alternaria</taxon>
        <taxon>Alternaria sect. Panax</taxon>
    </lineage>
</organism>